<dbReference type="InterPro" id="IPR050744">
    <property type="entry name" value="AI-2_Isomerase_LsrG"/>
</dbReference>
<dbReference type="Proteomes" id="UP000614811">
    <property type="component" value="Unassembled WGS sequence"/>
</dbReference>
<organism evidence="2 3">
    <name type="scientific">Arenicella chitinivorans</name>
    <dbReference type="NCBI Taxonomy" id="1329800"/>
    <lineage>
        <taxon>Bacteria</taxon>
        <taxon>Pseudomonadati</taxon>
        <taxon>Pseudomonadota</taxon>
        <taxon>Gammaproteobacteria</taxon>
        <taxon>Arenicellales</taxon>
        <taxon>Arenicellaceae</taxon>
        <taxon>Arenicella</taxon>
    </lineage>
</organism>
<sequence>MIVVWGCIETTAEHVQQVLNLSLQHVHRSRTEPGCISHSANIDAENPHRVVFFEEWENMDALKTHFSVPASSEFVNQVARLSVSPPEIRAYTAEPVKLG</sequence>
<keyword evidence="3" id="KW-1185">Reference proteome</keyword>
<gene>
    <name evidence="2" type="ORF">GCM10008090_00910</name>
</gene>
<dbReference type="PANTHER" id="PTHR33336">
    <property type="entry name" value="QUINOL MONOOXYGENASE YGIN-RELATED"/>
    <property type="match status" value="1"/>
</dbReference>
<name>A0A918RF78_9GAMM</name>
<dbReference type="PROSITE" id="PS51725">
    <property type="entry name" value="ABM"/>
    <property type="match status" value="1"/>
</dbReference>
<dbReference type="InterPro" id="IPR011008">
    <property type="entry name" value="Dimeric_a/b-barrel"/>
</dbReference>
<evidence type="ECO:0000259" key="1">
    <source>
        <dbReference type="PROSITE" id="PS51725"/>
    </source>
</evidence>
<reference evidence="2" key="1">
    <citation type="journal article" date="2014" name="Int. J. Syst. Evol. Microbiol.">
        <title>Complete genome sequence of Corynebacterium casei LMG S-19264T (=DSM 44701T), isolated from a smear-ripened cheese.</title>
        <authorList>
            <consortium name="US DOE Joint Genome Institute (JGI-PGF)"/>
            <person name="Walter F."/>
            <person name="Albersmeier A."/>
            <person name="Kalinowski J."/>
            <person name="Ruckert C."/>
        </authorList>
    </citation>
    <scope>NUCLEOTIDE SEQUENCE</scope>
    <source>
        <strain evidence="2">KCTC 12711</strain>
    </source>
</reference>
<dbReference type="Gene3D" id="3.30.70.100">
    <property type="match status" value="1"/>
</dbReference>
<feature type="domain" description="ABM" evidence="1">
    <location>
        <begin position="2"/>
        <end position="91"/>
    </location>
</feature>
<dbReference type="InterPro" id="IPR007138">
    <property type="entry name" value="ABM_dom"/>
</dbReference>
<dbReference type="EMBL" id="BMXA01000001">
    <property type="protein sequence ID" value="GGZ96497.1"/>
    <property type="molecule type" value="Genomic_DNA"/>
</dbReference>
<dbReference type="AlphaFoldDB" id="A0A918RF78"/>
<dbReference type="GO" id="GO:0003824">
    <property type="term" value="F:catalytic activity"/>
    <property type="evidence" value="ECO:0007669"/>
    <property type="project" value="TreeGrafter"/>
</dbReference>
<accession>A0A918RF78</accession>
<protein>
    <recommendedName>
        <fullName evidence="1">ABM domain-containing protein</fullName>
    </recommendedName>
</protein>
<dbReference type="SUPFAM" id="SSF54909">
    <property type="entry name" value="Dimeric alpha+beta barrel"/>
    <property type="match status" value="1"/>
</dbReference>
<dbReference type="Pfam" id="PF03992">
    <property type="entry name" value="ABM"/>
    <property type="match status" value="1"/>
</dbReference>
<dbReference type="PANTHER" id="PTHR33336:SF15">
    <property type="entry name" value="ABM DOMAIN-CONTAINING PROTEIN"/>
    <property type="match status" value="1"/>
</dbReference>
<evidence type="ECO:0000313" key="3">
    <source>
        <dbReference type="Proteomes" id="UP000614811"/>
    </source>
</evidence>
<comment type="caution">
    <text evidence="2">The sequence shown here is derived from an EMBL/GenBank/DDBJ whole genome shotgun (WGS) entry which is preliminary data.</text>
</comment>
<reference evidence="2" key="2">
    <citation type="submission" date="2020-09" db="EMBL/GenBank/DDBJ databases">
        <authorList>
            <person name="Sun Q."/>
            <person name="Kim S."/>
        </authorList>
    </citation>
    <scope>NUCLEOTIDE SEQUENCE</scope>
    <source>
        <strain evidence="2">KCTC 12711</strain>
    </source>
</reference>
<proteinExistence type="predicted"/>
<dbReference type="RefSeq" id="WP_189398042.1">
    <property type="nucleotide sequence ID" value="NZ_BMXA01000001.1"/>
</dbReference>
<evidence type="ECO:0000313" key="2">
    <source>
        <dbReference type="EMBL" id="GGZ96497.1"/>
    </source>
</evidence>